<dbReference type="Gene3D" id="3.90.950.10">
    <property type="match status" value="1"/>
</dbReference>
<dbReference type="FunFam" id="3.90.950.10:FF:000008">
    <property type="entry name" value="Maf-like protein, expressed"/>
    <property type="match status" value="1"/>
</dbReference>
<accession>A0AAV9IY35</accession>
<comment type="caution">
    <text evidence="2">The sequence shown here is derived from an EMBL/GenBank/DDBJ whole genome shotgun (WGS) entry which is preliminary data.</text>
</comment>
<dbReference type="Proteomes" id="UP001301350">
    <property type="component" value="Unassembled WGS sequence"/>
</dbReference>
<organism evidence="2 3">
    <name type="scientific">Cyanidium caldarium</name>
    <name type="common">Red alga</name>
    <dbReference type="NCBI Taxonomy" id="2771"/>
    <lineage>
        <taxon>Eukaryota</taxon>
        <taxon>Rhodophyta</taxon>
        <taxon>Bangiophyceae</taxon>
        <taxon>Cyanidiales</taxon>
        <taxon>Cyanidiaceae</taxon>
        <taxon>Cyanidium</taxon>
    </lineage>
</organism>
<keyword evidence="1" id="KW-0378">Hydrolase</keyword>
<dbReference type="GO" id="GO:0047429">
    <property type="term" value="F:nucleoside triphosphate diphosphatase activity"/>
    <property type="evidence" value="ECO:0007669"/>
    <property type="project" value="InterPro"/>
</dbReference>
<dbReference type="PANTHER" id="PTHR43213">
    <property type="entry name" value="BIFUNCTIONAL DTTP/UTP PYROPHOSPHATASE/METHYLTRANSFERASE PROTEIN-RELATED"/>
    <property type="match status" value="1"/>
</dbReference>
<gene>
    <name evidence="2" type="ORF">CDCA_CDCA11G3270</name>
</gene>
<dbReference type="EMBL" id="JANCYW010000011">
    <property type="protein sequence ID" value="KAK4537245.1"/>
    <property type="molecule type" value="Genomic_DNA"/>
</dbReference>
<evidence type="ECO:0000256" key="1">
    <source>
        <dbReference type="ARBA" id="ARBA00022801"/>
    </source>
</evidence>
<dbReference type="InterPro" id="IPR029001">
    <property type="entry name" value="ITPase-like_fam"/>
</dbReference>
<dbReference type="SUPFAM" id="SSF52972">
    <property type="entry name" value="ITPase-like"/>
    <property type="match status" value="1"/>
</dbReference>
<evidence type="ECO:0000313" key="2">
    <source>
        <dbReference type="EMBL" id="KAK4537245.1"/>
    </source>
</evidence>
<dbReference type="Pfam" id="PF02545">
    <property type="entry name" value="Maf"/>
    <property type="match status" value="1"/>
</dbReference>
<dbReference type="PIRSF" id="PIRSF006305">
    <property type="entry name" value="Maf"/>
    <property type="match status" value="1"/>
</dbReference>
<sequence length="187" mass="20214">MGYAFEVMRADIDEGDIRHPDPEALVTALGHAKADAILRRLPRNDADGGSSGEPQLLITGDQVVVHRGEILEKPTTAADARRILYSYGSAPAITVGSVVVTDVRSGERFAGVDRAEVYFRAIPPEVIDRLIEQGEVYGSAGGLMVEHPLVSPFVDHMVGALDSVMGLSKQLTRLLIERALERAERAN</sequence>
<reference evidence="2 3" key="1">
    <citation type="submission" date="2022-07" db="EMBL/GenBank/DDBJ databases">
        <title>Genome-wide signatures of adaptation to extreme environments.</title>
        <authorList>
            <person name="Cho C.H."/>
            <person name="Yoon H.S."/>
        </authorList>
    </citation>
    <scope>NUCLEOTIDE SEQUENCE [LARGE SCALE GENOMIC DNA]</scope>
    <source>
        <strain evidence="2 3">DBV 063 E5</strain>
    </source>
</reference>
<dbReference type="AlphaFoldDB" id="A0AAV9IY35"/>
<keyword evidence="3" id="KW-1185">Reference proteome</keyword>
<evidence type="ECO:0008006" key="4">
    <source>
        <dbReference type="Google" id="ProtNLM"/>
    </source>
</evidence>
<proteinExistence type="predicted"/>
<name>A0AAV9IY35_CYACA</name>
<dbReference type="PANTHER" id="PTHR43213:SF4">
    <property type="entry name" value="7-METHYL-GTP PYROPHOSPHATASE"/>
    <property type="match status" value="1"/>
</dbReference>
<protein>
    <recommendedName>
        <fullName evidence="4">Maf-like protein</fullName>
    </recommendedName>
</protein>
<dbReference type="InterPro" id="IPR003697">
    <property type="entry name" value="Maf-like"/>
</dbReference>
<evidence type="ECO:0000313" key="3">
    <source>
        <dbReference type="Proteomes" id="UP001301350"/>
    </source>
</evidence>